<evidence type="ECO:0000313" key="2">
    <source>
        <dbReference type="Proteomes" id="UP001203284"/>
    </source>
</evidence>
<keyword evidence="2" id="KW-1185">Reference proteome</keyword>
<evidence type="ECO:0000313" key="1">
    <source>
        <dbReference type="EMBL" id="MCK0196630.1"/>
    </source>
</evidence>
<proteinExistence type="predicted"/>
<dbReference type="Proteomes" id="UP001203284">
    <property type="component" value="Unassembled WGS sequence"/>
</dbReference>
<protein>
    <submittedName>
        <fullName evidence="1">Uncharacterized protein</fullName>
    </submittedName>
</protein>
<accession>A0ABT0D9K5</accession>
<gene>
    <name evidence="1" type="ORF">MWN34_06845</name>
</gene>
<organism evidence="1 2">
    <name type="scientific">Ancylobacter crimeensis</name>
    <dbReference type="NCBI Taxonomy" id="2579147"/>
    <lineage>
        <taxon>Bacteria</taxon>
        <taxon>Pseudomonadati</taxon>
        <taxon>Pseudomonadota</taxon>
        <taxon>Alphaproteobacteria</taxon>
        <taxon>Hyphomicrobiales</taxon>
        <taxon>Xanthobacteraceae</taxon>
        <taxon>Ancylobacter</taxon>
    </lineage>
</organism>
<comment type="caution">
    <text evidence="1">The sequence shown here is derived from an EMBL/GenBank/DDBJ whole genome shotgun (WGS) entry which is preliminary data.</text>
</comment>
<dbReference type="EMBL" id="JALKCH010000004">
    <property type="protein sequence ID" value="MCK0196630.1"/>
    <property type="molecule type" value="Genomic_DNA"/>
</dbReference>
<reference evidence="1 2" key="1">
    <citation type="submission" date="2022-04" db="EMBL/GenBank/DDBJ databases">
        <authorList>
            <person name="Grouzdev D.S."/>
            <person name="Pantiukh K.S."/>
            <person name="Krutkina M.S."/>
        </authorList>
    </citation>
    <scope>NUCLEOTIDE SEQUENCE [LARGE SCALE GENOMIC DNA]</scope>
    <source>
        <strain evidence="1 2">6x-1</strain>
    </source>
</reference>
<name>A0ABT0D9K5_9HYPH</name>
<sequence>MPTDPAPQPPSMASAAELDRRIADVRENMRVLTEQAAAYSGAGDENFTADRLAEQQELLDRLTAEREQLEG</sequence>
<dbReference type="RefSeq" id="WP_247027910.1">
    <property type="nucleotide sequence ID" value="NZ_JALKCH010000004.1"/>
</dbReference>